<keyword evidence="8 11" id="KW-0238">DNA-binding</keyword>
<dbReference type="AlphaFoldDB" id="W0QB19"/>
<name>W0QB19_9PAST</name>
<reference evidence="14 15" key="1">
    <citation type="submission" date="2013-12" db="EMBL/GenBank/DDBJ databases">
        <title>Annotation of the Mannheimia varigena USDA-ARS-USMARC-1296 complete genome.</title>
        <authorList>
            <person name="Harhay G.P."/>
            <person name="Clawson M.L."/>
            <person name="Murray R.W."/>
            <person name="Lubbers B.V."/>
            <person name="Heaton M.P."/>
            <person name="Chitko-Mckown C.G."/>
            <person name="Harhay D.M."/>
            <person name="Smith T.P.L."/>
        </authorList>
    </citation>
    <scope>NUCLEOTIDE SEQUENCE [LARGE SCALE GENOMIC DNA]</scope>
    <source>
        <strain evidence="14 15">USDA-ARS-USMARC-1296</strain>
    </source>
</reference>
<keyword evidence="10 11" id="KW-0413">Isomerase</keyword>
<feature type="domain" description="RecBCD enzyme subunit RecD N-terminal" evidence="13">
    <location>
        <begin position="11"/>
        <end position="126"/>
    </location>
</feature>
<dbReference type="SUPFAM" id="SSF52540">
    <property type="entry name" value="P-loop containing nucleoside triphosphate hydrolases"/>
    <property type="match status" value="2"/>
</dbReference>
<dbReference type="RefSeq" id="WP_025217794.1">
    <property type="nucleotide sequence ID" value="NZ_CP006943.1"/>
</dbReference>
<dbReference type="Pfam" id="PF13245">
    <property type="entry name" value="AAA_19"/>
    <property type="match status" value="1"/>
</dbReference>
<keyword evidence="4 11" id="KW-0378">Hydrolase</keyword>
<dbReference type="InterPro" id="IPR006344">
    <property type="entry name" value="RecD"/>
</dbReference>
<keyword evidence="7 11" id="KW-0067">ATP-binding</keyword>
<dbReference type="OrthoDB" id="9803432at2"/>
<evidence type="ECO:0000256" key="4">
    <source>
        <dbReference type="ARBA" id="ARBA00022801"/>
    </source>
</evidence>
<proteinExistence type="inferred from homology"/>
<dbReference type="GO" id="GO:0003677">
    <property type="term" value="F:DNA binding"/>
    <property type="evidence" value="ECO:0007669"/>
    <property type="project" value="UniProtKB-UniRule"/>
</dbReference>
<comment type="similarity">
    <text evidence="11">Belongs to the RecD family.</text>
</comment>
<evidence type="ECO:0000256" key="7">
    <source>
        <dbReference type="ARBA" id="ARBA00022840"/>
    </source>
</evidence>
<dbReference type="GO" id="GO:0016887">
    <property type="term" value="F:ATP hydrolysis activity"/>
    <property type="evidence" value="ECO:0007669"/>
    <property type="project" value="RHEA"/>
</dbReference>
<dbReference type="HOGENOM" id="CLU_007524_1_2_6"/>
<feature type="binding site" evidence="11">
    <location>
        <begin position="221"/>
        <end position="228"/>
    </location>
    <ligand>
        <name>ATP</name>
        <dbReference type="ChEBI" id="CHEBI:30616"/>
    </ligand>
</feature>
<keyword evidence="15" id="KW-1185">Reference proteome</keyword>
<dbReference type="NCBIfam" id="TIGR01447">
    <property type="entry name" value="recD"/>
    <property type="match status" value="1"/>
</dbReference>
<organism evidence="14 15">
    <name type="scientific">Mannheimia varigena USDA-ARS-USMARC-1296</name>
    <dbReference type="NCBI Taxonomy" id="1433287"/>
    <lineage>
        <taxon>Bacteria</taxon>
        <taxon>Pseudomonadati</taxon>
        <taxon>Pseudomonadota</taxon>
        <taxon>Gammaproteobacteria</taxon>
        <taxon>Pasteurellales</taxon>
        <taxon>Pasteurellaceae</taxon>
        <taxon>Mannheimia</taxon>
    </lineage>
</organism>
<evidence type="ECO:0000259" key="12">
    <source>
        <dbReference type="Pfam" id="PF13538"/>
    </source>
</evidence>
<feature type="domain" description="UvrD-like helicase C-terminal" evidence="12">
    <location>
        <begin position="606"/>
        <end position="651"/>
    </location>
</feature>
<dbReference type="Gene3D" id="3.40.50.300">
    <property type="entry name" value="P-loop containing nucleotide triphosphate hydrolases"/>
    <property type="match status" value="3"/>
</dbReference>
<dbReference type="GO" id="GO:0009338">
    <property type="term" value="C:exodeoxyribonuclease V complex"/>
    <property type="evidence" value="ECO:0007669"/>
    <property type="project" value="InterPro"/>
</dbReference>
<evidence type="ECO:0000256" key="3">
    <source>
        <dbReference type="ARBA" id="ARBA00022763"/>
    </source>
</evidence>
<dbReference type="HAMAP" id="MF_01487">
    <property type="entry name" value="RecD"/>
    <property type="match status" value="1"/>
</dbReference>
<dbReference type="EMBL" id="CP006943">
    <property type="protein sequence ID" value="AHG76094.1"/>
    <property type="molecule type" value="Genomic_DNA"/>
</dbReference>
<keyword evidence="2 11" id="KW-0547">Nucleotide-binding</keyword>
<evidence type="ECO:0000256" key="5">
    <source>
        <dbReference type="ARBA" id="ARBA00022806"/>
    </source>
</evidence>
<dbReference type="InterPro" id="IPR050534">
    <property type="entry name" value="Coronavir_polyprotein_1ab"/>
</dbReference>
<dbReference type="InterPro" id="IPR041851">
    <property type="entry name" value="RecD_N_sf"/>
</dbReference>
<dbReference type="PATRIC" id="fig|1433287.3.peg.1573"/>
<dbReference type="STRING" id="1433287.X808_15740"/>
<keyword evidence="5 11" id="KW-0347">Helicase</keyword>
<dbReference type="GO" id="GO:0008854">
    <property type="term" value="F:exodeoxyribonuclease V activity"/>
    <property type="evidence" value="ECO:0007669"/>
    <property type="project" value="InterPro"/>
</dbReference>
<evidence type="ECO:0000256" key="10">
    <source>
        <dbReference type="ARBA" id="ARBA00023235"/>
    </source>
</evidence>
<comment type="subunit">
    <text evidence="11">Heterotrimer of RecB, RecC and RecD. All subunits contribute to DNA-binding.</text>
</comment>
<dbReference type="InterPro" id="IPR027417">
    <property type="entry name" value="P-loop_NTPase"/>
</dbReference>
<dbReference type="Pfam" id="PF13538">
    <property type="entry name" value="UvrD_C_2"/>
    <property type="match status" value="1"/>
</dbReference>
<gene>
    <name evidence="11" type="primary">recD</name>
    <name evidence="14" type="ORF">X808_15740</name>
</gene>
<keyword evidence="1 11" id="KW-0540">Nuclease</keyword>
<dbReference type="CDD" id="cd18809">
    <property type="entry name" value="SF1_C_RecD"/>
    <property type="match status" value="1"/>
</dbReference>
<comment type="function">
    <text evidence="11">A helicase/nuclease that prepares dsDNA breaks (DSB) for recombinational DNA repair. Binds to DSBs and unwinds DNA via a highly rapid and processive ATP-dependent bidirectional helicase activity. Unwinds dsDNA until it encounters a Chi (crossover hotspot instigator) sequence from the 3' direction. Cuts ssDNA a few nucleotides 3' to the Chi site. The properties and activities of the enzyme are changed at Chi. The Chi-altered holoenzyme produces a long 3'-ssDNA overhang and facilitates RecA-binding to the ssDNA for homologous DNA recombination and repair. Holoenzyme degrades any linearized DNA that is unable to undergo homologous recombination. In the holoenzyme this subunit has ssDNA-dependent ATPase and 5'-3' helicase activity. When added to pre-assembled RecBC greatly stimulates nuclease activity and augments holoenzyme processivity. Negatively regulates the RecA-loading ability of RecBCD.</text>
</comment>
<evidence type="ECO:0000256" key="6">
    <source>
        <dbReference type="ARBA" id="ARBA00022839"/>
    </source>
</evidence>
<evidence type="ECO:0000313" key="15">
    <source>
        <dbReference type="Proteomes" id="UP000066995"/>
    </source>
</evidence>
<keyword evidence="6 11" id="KW-0269">Exonuclease</keyword>
<evidence type="ECO:0000256" key="8">
    <source>
        <dbReference type="ARBA" id="ARBA00023125"/>
    </source>
</evidence>
<dbReference type="InterPro" id="IPR049550">
    <property type="entry name" value="RecD_N"/>
</dbReference>
<evidence type="ECO:0000256" key="2">
    <source>
        <dbReference type="ARBA" id="ARBA00022741"/>
    </source>
</evidence>
<accession>W0QB19</accession>
<dbReference type="PANTHER" id="PTHR43788:SF6">
    <property type="entry name" value="DNA HELICASE B"/>
    <property type="match status" value="1"/>
</dbReference>
<dbReference type="KEGG" id="mvi:X808_15740"/>
<dbReference type="CDD" id="cd17933">
    <property type="entry name" value="DEXSc_RecD-like"/>
    <property type="match status" value="1"/>
</dbReference>
<evidence type="ECO:0000313" key="14">
    <source>
        <dbReference type="EMBL" id="AHG76094.1"/>
    </source>
</evidence>
<dbReference type="GO" id="GO:0005524">
    <property type="term" value="F:ATP binding"/>
    <property type="evidence" value="ECO:0007669"/>
    <property type="project" value="UniProtKB-UniRule"/>
</dbReference>
<comment type="miscellaneous">
    <text evidence="11">In the RecBCD complex, RecB has a slow 3'-5' helicase, an exonuclease activity and loads RecA onto ssDNA, RecD has a fast 5'-3' helicase activity, while RecC stimulates the ATPase and processivity of the RecB helicase and contributes to recognition of the Chi site.</text>
</comment>
<dbReference type="eggNOG" id="COG0507">
    <property type="taxonomic scope" value="Bacteria"/>
</dbReference>
<dbReference type="GO" id="GO:0043139">
    <property type="term" value="F:5'-3' DNA helicase activity"/>
    <property type="evidence" value="ECO:0007669"/>
    <property type="project" value="UniProtKB-UniRule"/>
</dbReference>
<evidence type="ECO:0000256" key="9">
    <source>
        <dbReference type="ARBA" id="ARBA00023204"/>
    </source>
</evidence>
<dbReference type="GO" id="GO:0000724">
    <property type="term" value="P:double-strand break repair via homologous recombination"/>
    <property type="evidence" value="ECO:0007669"/>
    <property type="project" value="UniProtKB-UniRule"/>
</dbReference>
<keyword evidence="3 11" id="KW-0227">DNA damage</keyword>
<dbReference type="EC" id="5.6.2.3" evidence="11"/>
<dbReference type="GO" id="GO:0017116">
    <property type="term" value="F:single-stranded DNA helicase activity"/>
    <property type="evidence" value="ECO:0007669"/>
    <property type="project" value="TreeGrafter"/>
</dbReference>
<comment type="catalytic activity">
    <reaction evidence="11">
        <text>ATP + H2O = ADP + phosphate + H(+)</text>
        <dbReference type="Rhea" id="RHEA:13065"/>
        <dbReference type="ChEBI" id="CHEBI:15377"/>
        <dbReference type="ChEBI" id="CHEBI:15378"/>
        <dbReference type="ChEBI" id="CHEBI:30616"/>
        <dbReference type="ChEBI" id="CHEBI:43474"/>
        <dbReference type="ChEBI" id="CHEBI:456216"/>
        <dbReference type="EC" id="5.6.2.3"/>
    </reaction>
</comment>
<keyword evidence="9 11" id="KW-0234">DNA repair</keyword>
<dbReference type="InterPro" id="IPR027785">
    <property type="entry name" value="UvrD-like_helicase_C"/>
</dbReference>
<dbReference type="PANTHER" id="PTHR43788">
    <property type="entry name" value="DNA2/NAM7 HELICASE FAMILY MEMBER"/>
    <property type="match status" value="1"/>
</dbReference>
<dbReference type="Pfam" id="PF21185">
    <property type="entry name" value="RecD_N"/>
    <property type="match status" value="1"/>
</dbReference>
<protein>
    <recommendedName>
        <fullName evidence="11">RecBCD enzyme subunit RecD</fullName>
        <ecNumber evidence="11">5.6.2.3</ecNumber>
    </recommendedName>
    <alternativeName>
        <fullName evidence="11">DNA 5'-3' helicase subunit RecD</fullName>
    </alternativeName>
    <alternativeName>
        <fullName evidence="11">Exonuclease V subunit RecD</fullName>
        <shortName evidence="11">ExoV subunit RecD</shortName>
    </alternativeName>
    <alternativeName>
        <fullName evidence="11">Helicase/nuclease RecBCD subunit RecD</fullName>
    </alternativeName>
</protein>
<sequence>MLNLLFELKKEKVISDLNYQFAVFIESKQSRYDYSQTQKDLAVFLAALMSYQVGLGHTALRLNSLEPFNLFELRAKPQCQHLLESILQKIGKISPLEWQDVLKDHIAFSHSPEKIAPMLFQNGLLYFYRYWQAEHNIAAYLQQAVTKSMLFERWLCQRQRSCEQSLQRIVNNFSEKFTNTELNKNILAQLFSETSNSQQEIDWQKVAVATALEKPFSLISGGPGTGKTTTVVKLLLGLQLKQKEQNQPFLQIALAAPTGKAAARMKESIEGKLEEEKQLSPELIKAIPTEAMTIHRLLGARPLTDETKYNVKNPFHYDLVVLDEASMIDLSMMEKIVQALKPSARLIMLGDKDQLASVEAGSIMGELGSFLEYGYSQAHCDYLKEVTGYQIEAGNALAICDSLAHLKHSYRFGEKAWIGELANAVNEQNINHSWEIFSKYQESGKLENRIYPETKEMTDKLNWIEKSVQMVVDKAVELYQDYLQAVQQREENPQVVSVKEIFVKFQKVRFLSALRVSELGVEKLNLAIAEGLRKAGLVKFNHSRDRYIGKPILITENMPTNKVASGDIGIILPDENGEMRGYFDSQQADGQYHSLPLSRISNYEAAYIMTVHKSQGSEFEHTVLVLPLVISPVLTKELIYTAITRAKDKFTLFGSEKVWKYSVGSKTERQSGLKEQLINKFR</sequence>
<evidence type="ECO:0000259" key="13">
    <source>
        <dbReference type="Pfam" id="PF21185"/>
    </source>
</evidence>
<dbReference type="Gene3D" id="1.10.10.1020">
    <property type="entry name" value="RecBCD complex, subunit RecD, N-terminal domain"/>
    <property type="match status" value="1"/>
</dbReference>
<evidence type="ECO:0000256" key="1">
    <source>
        <dbReference type="ARBA" id="ARBA00022722"/>
    </source>
</evidence>
<dbReference type="Proteomes" id="UP000066995">
    <property type="component" value="Chromosome"/>
</dbReference>
<evidence type="ECO:0000256" key="11">
    <source>
        <dbReference type="HAMAP-Rule" id="MF_01487"/>
    </source>
</evidence>